<evidence type="ECO:0000313" key="2">
    <source>
        <dbReference type="EMBL" id="PIP23750.1"/>
    </source>
</evidence>
<evidence type="ECO:0000313" key="3">
    <source>
        <dbReference type="Proteomes" id="UP000230273"/>
    </source>
</evidence>
<dbReference type="EMBL" id="PCRP01000025">
    <property type="protein sequence ID" value="PIP23750.1"/>
    <property type="molecule type" value="Genomic_DNA"/>
</dbReference>
<dbReference type="InterPro" id="IPR002575">
    <property type="entry name" value="Aminoglycoside_PTrfase"/>
</dbReference>
<dbReference type="InterPro" id="IPR011009">
    <property type="entry name" value="Kinase-like_dom_sf"/>
</dbReference>
<name>A0A2G9YX00_9BACT</name>
<dbReference type="AlphaFoldDB" id="A0A2G9YX00"/>
<sequence length="323" mass="38366">MILKVGSILISEIDKKIERKLQELNLKPEISPQKFLKIHNVKKHRYFSPCLTAEGGKVAFYGRLHNNLDAKGKFIREIIFLKKIKKANLKIKEIVPKIIDYGIEKDFEWLEREYPKGPPLGHSRNLIQKPFPGMIKKIIKTLFEISKIPPKTFPNLKKFRCQNYLPPLYEEFANKCIIKSDLSKKILKLVKEDLPLIEKENKYFCHGDLNLGNILSEGKDIWIIDWELIHFNNFAYDIGYLWTHLWEAKRSFRQKVLRSYINHLNFQDLLKFKKILPVVTSYFSLQSIKYKEEKEKAAILRKRRRFYLSLLNNCLDFNKLIKV</sequence>
<accession>A0A2G9YX00</accession>
<protein>
    <recommendedName>
        <fullName evidence="1">Aminoglycoside phosphotransferase domain-containing protein</fullName>
    </recommendedName>
</protein>
<dbReference type="Proteomes" id="UP000230273">
    <property type="component" value="Unassembled WGS sequence"/>
</dbReference>
<comment type="caution">
    <text evidence="2">The sequence shown here is derived from an EMBL/GenBank/DDBJ whole genome shotgun (WGS) entry which is preliminary data.</text>
</comment>
<proteinExistence type="predicted"/>
<reference evidence="2 3" key="1">
    <citation type="submission" date="2017-09" db="EMBL/GenBank/DDBJ databases">
        <title>Depth-based differentiation of microbial function through sediment-hosted aquifers and enrichment of novel symbionts in the deep terrestrial subsurface.</title>
        <authorList>
            <person name="Probst A.J."/>
            <person name="Ladd B."/>
            <person name="Jarett J.K."/>
            <person name="Geller-Mcgrath D.E."/>
            <person name="Sieber C.M."/>
            <person name="Emerson J.B."/>
            <person name="Anantharaman K."/>
            <person name="Thomas B.C."/>
            <person name="Malmstrom R."/>
            <person name="Stieglmeier M."/>
            <person name="Klingl A."/>
            <person name="Woyke T."/>
            <person name="Ryan C.M."/>
            <person name="Banfield J.F."/>
        </authorList>
    </citation>
    <scope>NUCLEOTIDE SEQUENCE [LARGE SCALE GENOMIC DNA]</scope>
    <source>
        <strain evidence="2">CG23_combo_of_CG06-09_8_20_14_all_38_19</strain>
    </source>
</reference>
<dbReference type="SUPFAM" id="SSF56112">
    <property type="entry name" value="Protein kinase-like (PK-like)"/>
    <property type="match status" value="1"/>
</dbReference>
<organism evidence="2 3">
    <name type="scientific">Candidatus Nealsonbacteria bacterium CG23_combo_of_CG06-09_8_20_14_all_38_19</name>
    <dbReference type="NCBI Taxonomy" id="1974721"/>
    <lineage>
        <taxon>Bacteria</taxon>
        <taxon>Candidatus Nealsoniibacteriota</taxon>
    </lineage>
</organism>
<dbReference type="Gene3D" id="3.90.1200.10">
    <property type="match status" value="1"/>
</dbReference>
<evidence type="ECO:0000259" key="1">
    <source>
        <dbReference type="Pfam" id="PF01636"/>
    </source>
</evidence>
<feature type="domain" description="Aminoglycoside phosphotransferase" evidence="1">
    <location>
        <begin position="66"/>
        <end position="260"/>
    </location>
</feature>
<gene>
    <name evidence="2" type="ORF">COX36_01635</name>
</gene>
<dbReference type="Pfam" id="PF01636">
    <property type="entry name" value="APH"/>
    <property type="match status" value="1"/>
</dbReference>